<gene>
    <name evidence="1" type="ORF">CAEBREN_02885</name>
</gene>
<sequence>MNAKHFKDMFFHPL</sequence>
<dbReference type="Proteomes" id="UP000008068">
    <property type="component" value="Unassembled WGS sequence"/>
</dbReference>
<evidence type="ECO:0000313" key="1">
    <source>
        <dbReference type="EMBL" id="EGT59468.1"/>
    </source>
</evidence>
<dbReference type="InParanoid" id="G0MID8"/>
<name>G0MID8_CAEBE</name>
<accession>G0MID8</accession>
<evidence type="ECO:0000313" key="2">
    <source>
        <dbReference type="Proteomes" id="UP000008068"/>
    </source>
</evidence>
<dbReference type="EMBL" id="GL379795">
    <property type="protein sequence ID" value="EGT59468.1"/>
    <property type="molecule type" value="Genomic_DNA"/>
</dbReference>
<proteinExistence type="predicted"/>
<protein>
    <submittedName>
        <fullName evidence="1">Uncharacterized protein</fullName>
    </submittedName>
</protein>
<keyword evidence="2" id="KW-1185">Reference proteome</keyword>
<reference evidence="2" key="1">
    <citation type="submission" date="2011-07" db="EMBL/GenBank/DDBJ databases">
        <authorList>
            <consortium name="Caenorhabditis brenneri Sequencing and Analysis Consortium"/>
            <person name="Wilson R.K."/>
        </authorList>
    </citation>
    <scope>NUCLEOTIDE SEQUENCE [LARGE SCALE GENOMIC DNA]</scope>
    <source>
        <strain evidence="2">PB2801</strain>
    </source>
</reference>
<organism evidence="2">
    <name type="scientific">Caenorhabditis brenneri</name>
    <name type="common">Nematode worm</name>
    <dbReference type="NCBI Taxonomy" id="135651"/>
    <lineage>
        <taxon>Eukaryota</taxon>
        <taxon>Metazoa</taxon>
        <taxon>Ecdysozoa</taxon>
        <taxon>Nematoda</taxon>
        <taxon>Chromadorea</taxon>
        <taxon>Rhabditida</taxon>
        <taxon>Rhabditina</taxon>
        <taxon>Rhabditomorpha</taxon>
        <taxon>Rhabditoidea</taxon>
        <taxon>Rhabditidae</taxon>
        <taxon>Peloderinae</taxon>
        <taxon>Caenorhabditis</taxon>
    </lineage>
</organism>